<evidence type="ECO:0000256" key="1">
    <source>
        <dbReference type="SAM" id="Phobius"/>
    </source>
</evidence>
<dbReference type="KEGG" id="aori:SD37_20530"/>
<accession>A0A193C053</accession>
<keyword evidence="1" id="KW-0472">Membrane</keyword>
<organism evidence="2 3">
    <name type="scientific">Amycolatopsis orientalis</name>
    <name type="common">Nocardia orientalis</name>
    <dbReference type="NCBI Taxonomy" id="31958"/>
    <lineage>
        <taxon>Bacteria</taxon>
        <taxon>Bacillati</taxon>
        <taxon>Actinomycetota</taxon>
        <taxon>Actinomycetes</taxon>
        <taxon>Pseudonocardiales</taxon>
        <taxon>Pseudonocardiaceae</taxon>
        <taxon>Amycolatopsis</taxon>
    </lineage>
</organism>
<dbReference type="EMBL" id="CP016174">
    <property type="protein sequence ID" value="ANN17799.1"/>
    <property type="molecule type" value="Genomic_DNA"/>
</dbReference>
<protein>
    <submittedName>
        <fullName evidence="2">Uncharacterized protein</fullName>
    </submittedName>
</protein>
<dbReference type="RefSeq" id="WP_065912899.1">
    <property type="nucleotide sequence ID" value="NZ_CP016174.1"/>
</dbReference>
<dbReference type="AlphaFoldDB" id="A0A193C053"/>
<proteinExistence type="predicted"/>
<dbReference type="Proteomes" id="UP000093695">
    <property type="component" value="Chromosome"/>
</dbReference>
<evidence type="ECO:0000313" key="3">
    <source>
        <dbReference type="Proteomes" id="UP000093695"/>
    </source>
</evidence>
<evidence type="ECO:0000313" key="2">
    <source>
        <dbReference type="EMBL" id="ANN17799.1"/>
    </source>
</evidence>
<feature type="transmembrane region" description="Helical" evidence="1">
    <location>
        <begin position="69"/>
        <end position="88"/>
    </location>
</feature>
<feature type="transmembrane region" description="Helical" evidence="1">
    <location>
        <begin position="40"/>
        <end position="57"/>
    </location>
</feature>
<sequence>MGLGSWIGRELAIKVRSRRAARLDAERSAKVDAWAGKHRVLSTFASGLIFAAIAWWMAERRDGSTLGEILVWELVLVPAGLISAWIACTRIRRRALASTDRKSPHST</sequence>
<keyword evidence="1" id="KW-1133">Transmembrane helix</keyword>
<name>A0A193C053_AMYOR</name>
<gene>
    <name evidence="2" type="ORF">SD37_20530</name>
</gene>
<reference evidence="2 3" key="1">
    <citation type="journal article" date="2015" name="Genome Announc.">
        <title>Draft Genome Sequence of Norvancomycin-Producing Strain Amycolatopsis orientalis CPCC200066.</title>
        <authorList>
            <person name="Lei X."/>
            <person name="Yuan F."/>
            <person name="Shi Y."/>
            <person name="Li X."/>
            <person name="Wang L."/>
            <person name="Hong B."/>
        </authorList>
    </citation>
    <scope>NUCLEOTIDE SEQUENCE [LARGE SCALE GENOMIC DNA]</scope>
    <source>
        <strain evidence="2 3">B-37</strain>
    </source>
</reference>
<keyword evidence="1" id="KW-0812">Transmembrane</keyword>
<keyword evidence="3" id="KW-1185">Reference proteome</keyword>